<keyword evidence="3" id="KW-1185">Reference proteome</keyword>
<accession>A0AAW9QTA3</accession>
<reference evidence="2 3" key="1">
    <citation type="submission" date="2024-01" db="EMBL/GenBank/DDBJ databases">
        <title>Genomic insights into the taxonomy and metabolism of the cyanobacterium Pannus brasiliensis CCIBt3594.</title>
        <authorList>
            <person name="Machado M."/>
            <person name="Botero N.B."/>
            <person name="Andreote A.P.D."/>
            <person name="Feitosa A.M.T."/>
            <person name="Popin R."/>
            <person name="Sivonen K."/>
            <person name="Fiore M.F."/>
        </authorList>
    </citation>
    <scope>NUCLEOTIDE SEQUENCE [LARGE SCALE GENOMIC DNA]</scope>
    <source>
        <strain evidence="2 3">CCIBt3594</strain>
    </source>
</reference>
<dbReference type="GO" id="GO:0030288">
    <property type="term" value="C:outer membrane-bounded periplasmic space"/>
    <property type="evidence" value="ECO:0007669"/>
    <property type="project" value="TreeGrafter"/>
</dbReference>
<dbReference type="PANTHER" id="PTHR34800:SF1">
    <property type="entry name" value="TETRAPYRROLE-BINDING PROTEIN, CHLOROPLASTIC"/>
    <property type="match status" value="1"/>
</dbReference>
<dbReference type="SUPFAM" id="SSF140869">
    <property type="entry name" value="GUN4-like"/>
    <property type="match status" value="1"/>
</dbReference>
<feature type="domain" description="GUN4-like" evidence="1">
    <location>
        <begin position="8"/>
        <end position="140"/>
    </location>
</feature>
<dbReference type="Proteomes" id="UP001328733">
    <property type="component" value="Unassembled WGS sequence"/>
</dbReference>
<evidence type="ECO:0000313" key="3">
    <source>
        <dbReference type="Proteomes" id="UP001328733"/>
    </source>
</evidence>
<comment type="caution">
    <text evidence="2">The sequence shown here is derived from an EMBL/GenBank/DDBJ whole genome shotgun (WGS) entry which is preliminary data.</text>
</comment>
<gene>
    <name evidence="2" type="ORF">V0288_23675</name>
</gene>
<dbReference type="EMBL" id="JBAFSM010000077">
    <property type="protein sequence ID" value="MEG3440150.1"/>
    <property type="molecule type" value="Genomic_DNA"/>
</dbReference>
<dbReference type="CDD" id="cd16383">
    <property type="entry name" value="GUN4"/>
    <property type="match status" value="1"/>
</dbReference>
<dbReference type="Gene3D" id="1.25.40.620">
    <property type="match status" value="1"/>
</dbReference>
<organism evidence="2 3">
    <name type="scientific">Pannus brasiliensis CCIBt3594</name>
    <dbReference type="NCBI Taxonomy" id="1427578"/>
    <lineage>
        <taxon>Bacteria</taxon>
        <taxon>Bacillati</taxon>
        <taxon>Cyanobacteriota</taxon>
        <taxon>Cyanophyceae</taxon>
        <taxon>Oscillatoriophycideae</taxon>
        <taxon>Chroococcales</taxon>
        <taxon>Microcystaceae</taxon>
        <taxon>Pannus</taxon>
    </lineage>
</organism>
<evidence type="ECO:0000259" key="1">
    <source>
        <dbReference type="Pfam" id="PF05419"/>
    </source>
</evidence>
<dbReference type="AlphaFoldDB" id="A0AAW9QTA3"/>
<name>A0AAW9QTA3_9CHRO</name>
<proteinExistence type="predicted"/>
<dbReference type="GO" id="GO:0046906">
    <property type="term" value="F:tetrapyrrole binding"/>
    <property type="evidence" value="ECO:0007669"/>
    <property type="project" value="TreeGrafter"/>
</dbReference>
<evidence type="ECO:0000313" key="2">
    <source>
        <dbReference type="EMBL" id="MEG3440150.1"/>
    </source>
</evidence>
<dbReference type="PANTHER" id="PTHR34800">
    <property type="entry name" value="TETRAPYRROLE-BINDING PROTEIN, CHLOROPLASTIC"/>
    <property type="match status" value="1"/>
</dbReference>
<dbReference type="InterPro" id="IPR008629">
    <property type="entry name" value="GUN4-like"/>
</dbReference>
<dbReference type="InterPro" id="IPR037215">
    <property type="entry name" value="GUN4-like_sf"/>
</dbReference>
<sequence length="203" mass="23542">MTEIELKSIKGIDYTKLQDLLKQQQWKEADKETERVMLQVANRTEEGWLEAEDIDNFPCEDLRTIDQLWMKYSNGRFGFSVQAKIYCELGGTREYNEEIWNAFGDEVGWRVNNSWIYYYSYSGYSEVTFDLKAPQGHLPSDIWCGGEYSAGFQVEGLWVEGEMGKRRWLGGCWVEGFGRKVSGEVRGGGKVRNLFSRVETCEM</sequence>
<dbReference type="Gene3D" id="1.10.10.1770">
    <property type="entry name" value="Gun4-like"/>
    <property type="match status" value="1"/>
</dbReference>
<protein>
    <submittedName>
        <fullName evidence="2">GUN4 domain-containing protein</fullName>
    </submittedName>
</protein>
<dbReference type="Pfam" id="PF05419">
    <property type="entry name" value="GUN4"/>
    <property type="match status" value="1"/>
</dbReference>